<keyword evidence="5 7" id="KW-1133">Transmembrane helix</keyword>
<sequence length="403" mass="43227">MDKVVLEVGVALILIGIASIISKISKFSTIPFLILAGMAVGPHVPKLGFIDLRFINSNDIIAFMGKLGVLFLLFYLGLEFSVSKLAKSGKAILFGGTVYVVVNFTIGLAYGFAAGFPVYESVMTAGMFAVSSTAIVAKILVDLKRTGNPETELILGMILFDDLFLAVFLSIMSGLLLSGAASVAGITGTVLVSIAYMLLFFLIARFGTPVLNRLLNISSNEIFIIVVFSAMIFVAGVSKVLHVAEAIGALLFGLMLSETEHSKRIEQLVVPFRDFFGAIFFFSFGLSIDPRTLDDAAWLAVGAAALTLLGNLLSGLLAGRKAGLTYRASTNIGLTVSARGEFTIIVANLGVTAGLMPLLKPFAALYVLILAVLAPLFAKESKRIYNGLSRVFRWENVRRQTER</sequence>
<dbReference type="InterPro" id="IPR006153">
    <property type="entry name" value="Cation/H_exchanger_TM"/>
</dbReference>
<evidence type="ECO:0000256" key="2">
    <source>
        <dbReference type="ARBA" id="ARBA00005551"/>
    </source>
</evidence>
<comment type="caution">
    <text evidence="9">The sequence shown here is derived from an EMBL/GenBank/DDBJ whole genome shotgun (WGS) entry which is preliminary data.</text>
</comment>
<feature type="transmembrane region" description="Helical" evidence="7">
    <location>
        <begin position="92"/>
        <end position="116"/>
    </location>
</feature>
<protein>
    <submittedName>
        <fullName evidence="9">Cation/H(+) antiporter</fullName>
    </submittedName>
</protein>
<evidence type="ECO:0000259" key="8">
    <source>
        <dbReference type="Pfam" id="PF00999"/>
    </source>
</evidence>
<dbReference type="EMBL" id="MOXJ01000032">
    <property type="protein sequence ID" value="PDO09636.1"/>
    <property type="molecule type" value="Genomic_DNA"/>
</dbReference>
<feature type="transmembrane region" description="Helical" evidence="7">
    <location>
        <begin position="214"/>
        <end position="234"/>
    </location>
</feature>
<evidence type="ECO:0000256" key="5">
    <source>
        <dbReference type="ARBA" id="ARBA00022989"/>
    </source>
</evidence>
<feature type="transmembrane region" description="Helical" evidence="7">
    <location>
        <begin position="331"/>
        <end position="356"/>
    </location>
</feature>
<comment type="similarity">
    <text evidence="2">Belongs to the monovalent cation:proton antiporter 2 (CPA2) transporter (TC 2.A.37) family.</text>
</comment>
<reference evidence="9 10" key="1">
    <citation type="submission" date="2016-12" db="EMBL/GenBank/DDBJ databases">
        <title>Candidatus Reconcilibacillus cellulovorans genome.</title>
        <authorList>
            <person name="Kolinko S."/>
            <person name="Wu Y.-W."/>
            <person name="Tachea F."/>
            <person name="Denzel E."/>
            <person name="Hiras J."/>
            <person name="Baecker N."/>
            <person name="Chan L.J."/>
            <person name="Eichorst S.A."/>
            <person name="Frey D."/>
            <person name="Adams P.D."/>
            <person name="Pray T."/>
            <person name="Tanjore D."/>
            <person name="Petzold C.J."/>
            <person name="Gladden J.M."/>
            <person name="Simmons B.A."/>
            <person name="Singer S.W."/>
        </authorList>
    </citation>
    <scope>NUCLEOTIDE SEQUENCE [LARGE SCALE GENOMIC DNA]</scope>
    <source>
        <strain evidence="9">JTherm</strain>
    </source>
</reference>
<feature type="transmembrane region" description="Helical" evidence="7">
    <location>
        <begin position="183"/>
        <end position="202"/>
    </location>
</feature>
<feature type="transmembrane region" description="Helical" evidence="7">
    <location>
        <begin position="12"/>
        <end position="40"/>
    </location>
</feature>
<evidence type="ECO:0000256" key="1">
    <source>
        <dbReference type="ARBA" id="ARBA00004141"/>
    </source>
</evidence>
<feature type="transmembrane region" description="Helical" evidence="7">
    <location>
        <begin position="362"/>
        <end position="378"/>
    </location>
</feature>
<comment type="subcellular location">
    <subcellularLocation>
        <location evidence="1">Membrane</location>
        <topology evidence="1">Multi-pass membrane protein</topology>
    </subcellularLocation>
</comment>
<feature type="transmembrane region" description="Helical" evidence="7">
    <location>
        <begin position="298"/>
        <end position="319"/>
    </location>
</feature>
<feature type="transmembrane region" description="Helical" evidence="7">
    <location>
        <begin position="153"/>
        <end position="177"/>
    </location>
</feature>
<evidence type="ECO:0000256" key="6">
    <source>
        <dbReference type="ARBA" id="ARBA00023136"/>
    </source>
</evidence>
<dbReference type="GO" id="GO:1902600">
    <property type="term" value="P:proton transmembrane transport"/>
    <property type="evidence" value="ECO:0007669"/>
    <property type="project" value="InterPro"/>
</dbReference>
<dbReference type="AlphaFoldDB" id="A0A2A6DYJ0"/>
<dbReference type="InterPro" id="IPR038770">
    <property type="entry name" value="Na+/solute_symporter_sf"/>
</dbReference>
<proteinExistence type="inferred from homology"/>
<dbReference type="PANTHER" id="PTHR42751:SF4">
    <property type="entry name" value="K(+)_H(+) ANTIPORTER SUBUNIT KHTU"/>
    <property type="match status" value="1"/>
</dbReference>
<dbReference type="Proteomes" id="UP000243688">
    <property type="component" value="Unassembled WGS sequence"/>
</dbReference>
<feature type="transmembrane region" description="Helical" evidence="7">
    <location>
        <begin position="122"/>
        <end position="141"/>
    </location>
</feature>
<evidence type="ECO:0000313" key="9">
    <source>
        <dbReference type="EMBL" id="PDO09636.1"/>
    </source>
</evidence>
<dbReference type="GO" id="GO:0015297">
    <property type="term" value="F:antiporter activity"/>
    <property type="evidence" value="ECO:0007669"/>
    <property type="project" value="InterPro"/>
</dbReference>
<feature type="transmembrane region" description="Helical" evidence="7">
    <location>
        <begin position="268"/>
        <end position="286"/>
    </location>
</feature>
<organism evidence="9 10">
    <name type="scientific">Candidatus Reconcilbacillus cellulovorans</name>
    <dbReference type="NCBI Taxonomy" id="1906605"/>
    <lineage>
        <taxon>Bacteria</taxon>
        <taxon>Bacillati</taxon>
        <taxon>Bacillota</taxon>
        <taxon>Bacilli</taxon>
        <taxon>Bacillales</taxon>
        <taxon>Paenibacillaceae</taxon>
        <taxon>Candidatus Reconcilbacillus</taxon>
    </lineage>
</organism>
<dbReference type="GO" id="GO:0016020">
    <property type="term" value="C:membrane"/>
    <property type="evidence" value="ECO:0007669"/>
    <property type="project" value="UniProtKB-SubCell"/>
</dbReference>
<name>A0A2A6DYJ0_9BACL</name>
<dbReference type="Pfam" id="PF00999">
    <property type="entry name" value="Na_H_Exchanger"/>
    <property type="match status" value="1"/>
</dbReference>
<keyword evidence="3" id="KW-0813">Transport</keyword>
<evidence type="ECO:0000256" key="4">
    <source>
        <dbReference type="ARBA" id="ARBA00022692"/>
    </source>
</evidence>
<feature type="domain" description="Cation/H+ exchanger transmembrane" evidence="8">
    <location>
        <begin position="12"/>
        <end position="377"/>
    </location>
</feature>
<evidence type="ECO:0000313" key="10">
    <source>
        <dbReference type="Proteomes" id="UP000243688"/>
    </source>
</evidence>
<dbReference type="PANTHER" id="PTHR42751">
    <property type="entry name" value="SODIUM/HYDROGEN EXCHANGER FAMILY/TRKA DOMAIN PROTEIN"/>
    <property type="match status" value="1"/>
</dbReference>
<evidence type="ECO:0000256" key="3">
    <source>
        <dbReference type="ARBA" id="ARBA00022448"/>
    </source>
</evidence>
<feature type="transmembrane region" description="Helical" evidence="7">
    <location>
        <begin position="240"/>
        <end position="256"/>
    </location>
</feature>
<evidence type="ECO:0000256" key="7">
    <source>
        <dbReference type="SAM" id="Phobius"/>
    </source>
</evidence>
<gene>
    <name evidence="9" type="ORF">BLM47_11365</name>
</gene>
<keyword evidence="6 7" id="KW-0472">Membrane</keyword>
<feature type="transmembrane region" description="Helical" evidence="7">
    <location>
        <begin position="60"/>
        <end position="80"/>
    </location>
</feature>
<dbReference type="Gene3D" id="1.20.1530.20">
    <property type="match status" value="1"/>
</dbReference>
<accession>A0A2A6DYJ0</accession>
<keyword evidence="4 7" id="KW-0812">Transmembrane</keyword>